<feature type="domain" description="GPI inositol-deacylase winged helix" evidence="5">
    <location>
        <begin position="671"/>
        <end position="754"/>
    </location>
</feature>
<dbReference type="InterPro" id="IPR054471">
    <property type="entry name" value="GPIID_WHD"/>
</dbReference>
<dbReference type="Pfam" id="PF05057">
    <property type="entry name" value="DUF676"/>
    <property type="match status" value="1"/>
</dbReference>
<dbReference type="GeneID" id="89934154"/>
<dbReference type="SUPFAM" id="SSF52540">
    <property type="entry name" value="P-loop containing nucleoside triphosphate hydrolases"/>
    <property type="match status" value="1"/>
</dbReference>
<feature type="region of interest" description="Disordered" evidence="3">
    <location>
        <begin position="1"/>
        <end position="49"/>
    </location>
</feature>
<feature type="region of interest" description="Disordered" evidence="3">
    <location>
        <begin position="324"/>
        <end position="349"/>
    </location>
</feature>
<dbReference type="InterPro" id="IPR056884">
    <property type="entry name" value="NPHP3-like_N"/>
</dbReference>
<dbReference type="Gene3D" id="1.25.40.20">
    <property type="entry name" value="Ankyrin repeat-containing domain"/>
    <property type="match status" value="1"/>
</dbReference>
<dbReference type="InterPro" id="IPR029058">
    <property type="entry name" value="AB_hydrolase_fold"/>
</dbReference>
<dbReference type="PANTHER" id="PTHR10039">
    <property type="entry name" value="AMELOGENIN"/>
    <property type="match status" value="1"/>
</dbReference>
<name>A0AAN6TPC0_9PEZI</name>
<dbReference type="RefSeq" id="XP_064675255.1">
    <property type="nucleotide sequence ID" value="XM_064810030.1"/>
</dbReference>
<dbReference type="InterPro" id="IPR007751">
    <property type="entry name" value="DUF676_lipase-like"/>
</dbReference>
<evidence type="ECO:0000259" key="6">
    <source>
        <dbReference type="Pfam" id="PF24883"/>
    </source>
</evidence>
<evidence type="ECO:0000256" key="3">
    <source>
        <dbReference type="SAM" id="MobiDB-lite"/>
    </source>
</evidence>
<dbReference type="InterPro" id="IPR027417">
    <property type="entry name" value="P-loop_NTPase"/>
</dbReference>
<dbReference type="InterPro" id="IPR002110">
    <property type="entry name" value="Ankyrin_rpt"/>
</dbReference>
<dbReference type="SUPFAM" id="SSF53474">
    <property type="entry name" value="alpha/beta-Hydrolases"/>
    <property type="match status" value="1"/>
</dbReference>
<dbReference type="Proteomes" id="UP001302812">
    <property type="component" value="Unassembled WGS sequence"/>
</dbReference>
<dbReference type="EMBL" id="MU853332">
    <property type="protein sequence ID" value="KAK4117685.1"/>
    <property type="molecule type" value="Genomic_DNA"/>
</dbReference>
<evidence type="ECO:0000313" key="8">
    <source>
        <dbReference type="Proteomes" id="UP001302812"/>
    </source>
</evidence>
<dbReference type="SUPFAM" id="SSF48403">
    <property type="entry name" value="Ankyrin repeat"/>
    <property type="match status" value="1"/>
</dbReference>
<evidence type="ECO:0000259" key="5">
    <source>
        <dbReference type="Pfam" id="PF22939"/>
    </source>
</evidence>
<dbReference type="PANTHER" id="PTHR10039:SF5">
    <property type="entry name" value="NACHT DOMAIN-CONTAINING PROTEIN"/>
    <property type="match status" value="1"/>
</dbReference>
<dbReference type="Gene3D" id="3.40.50.300">
    <property type="entry name" value="P-loop containing nucleotide triphosphate hydrolases"/>
    <property type="match status" value="1"/>
</dbReference>
<dbReference type="Pfam" id="PF12796">
    <property type="entry name" value="Ank_2"/>
    <property type="match status" value="1"/>
</dbReference>
<evidence type="ECO:0000259" key="4">
    <source>
        <dbReference type="Pfam" id="PF05057"/>
    </source>
</evidence>
<organism evidence="7 8">
    <name type="scientific">Canariomyces notabilis</name>
    <dbReference type="NCBI Taxonomy" id="2074819"/>
    <lineage>
        <taxon>Eukaryota</taxon>
        <taxon>Fungi</taxon>
        <taxon>Dikarya</taxon>
        <taxon>Ascomycota</taxon>
        <taxon>Pezizomycotina</taxon>
        <taxon>Sordariomycetes</taxon>
        <taxon>Sordariomycetidae</taxon>
        <taxon>Sordariales</taxon>
        <taxon>Chaetomiaceae</taxon>
        <taxon>Canariomyces</taxon>
    </lineage>
</organism>
<reference evidence="7" key="2">
    <citation type="submission" date="2023-05" db="EMBL/GenBank/DDBJ databases">
        <authorList>
            <consortium name="Lawrence Berkeley National Laboratory"/>
            <person name="Steindorff A."/>
            <person name="Hensen N."/>
            <person name="Bonometti L."/>
            <person name="Westerberg I."/>
            <person name="Brannstrom I.O."/>
            <person name="Guillou S."/>
            <person name="Cros-Aarteil S."/>
            <person name="Calhoun S."/>
            <person name="Haridas S."/>
            <person name="Kuo A."/>
            <person name="Mondo S."/>
            <person name="Pangilinan J."/>
            <person name="Riley R."/>
            <person name="Labutti K."/>
            <person name="Andreopoulos B."/>
            <person name="Lipzen A."/>
            <person name="Chen C."/>
            <person name="Yanf M."/>
            <person name="Daum C."/>
            <person name="Ng V."/>
            <person name="Clum A."/>
            <person name="Ohm R."/>
            <person name="Martin F."/>
            <person name="Silar P."/>
            <person name="Natvig D."/>
            <person name="Lalanne C."/>
            <person name="Gautier V."/>
            <person name="Ament-Velasquez S.L."/>
            <person name="Kruys A."/>
            <person name="Hutchinson M.I."/>
            <person name="Powell A.J."/>
            <person name="Barry K."/>
            <person name="Miller A.N."/>
            <person name="Grigoriev I.V."/>
            <person name="Debuchy R."/>
            <person name="Gladieux P."/>
            <person name="Thoren M.H."/>
            <person name="Johannesson H."/>
        </authorList>
    </citation>
    <scope>NUCLEOTIDE SEQUENCE</scope>
    <source>
        <strain evidence="7">CBS 508.74</strain>
    </source>
</reference>
<protein>
    <recommendedName>
        <fullName evidence="9">NACHT domain-containing protein</fullName>
    </recommendedName>
</protein>
<gene>
    <name evidence="7" type="ORF">N656DRAFT_54501</name>
</gene>
<dbReference type="InterPro" id="IPR036770">
    <property type="entry name" value="Ankyrin_rpt-contain_sf"/>
</dbReference>
<accession>A0AAN6TPC0</accession>
<comment type="similarity">
    <text evidence="1">Belongs to the putative lipase ROG1 family.</text>
</comment>
<dbReference type="Pfam" id="PF22939">
    <property type="entry name" value="WHD_GPIID"/>
    <property type="match status" value="1"/>
</dbReference>
<feature type="compositionally biased region" description="Basic and acidic residues" evidence="3">
    <location>
        <begin position="18"/>
        <end position="29"/>
    </location>
</feature>
<keyword evidence="2" id="KW-0677">Repeat</keyword>
<feature type="compositionally biased region" description="Basic residues" evidence="3">
    <location>
        <begin position="1"/>
        <end position="12"/>
    </location>
</feature>
<dbReference type="Pfam" id="PF24883">
    <property type="entry name" value="NPHP3_N"/>
    <property type="match status" value="1"/>
</dbReference>
<proteinExistence type="inferred from homology"/>
<evidence type="ECO:0000313" key="7">
    <source>
        <dbReference type="EMBL" id="KAK4117685.1"/>
    </source>
</evidence>
<evidence type="ECO:0000256" key="1">
    <source>
        <dbReference type="ARBA" id="ARBA00007920"/>
    </source>
</evidence>
<feature type="domain" description="DUF676" evidence="4">
    <location>
        <begin position="145"/>
        <end position="219"/>
    </location>
</feature>
<feature type="compositionally biased region" description="Polar residues" evidence="3">
    <location>
        <begin position="324"/>
        <end position="336"/>
    </location>
</feature>
<comment type="caution">
    <text evidence="7">The sequence shown here is derived from an EMBL/GenBank/DDBJ whole genome shotgun (WGS) entry which is preliminary data.</text>
</comment>
<dbReference type="Gene3D" id="3.40.50.1820">
    <property type="entry name" value="alpha/beta hydrolase"/>
    <property type="match status" value="1"/>
</dbReference>
<feature type="domain" description="Nephrocystin 3-like N-terminal" evidence="6">
    <location>
        <begin position="386"/>
        <end position="564"/>
    </location>
</feature>
<dbReference type="AlphaFoldDB" id="A0AAN6TPC0"/>
<sequence>MERLIRRLRHHKASGDPPEEHKIVARERITSSPDPPKADADLRSSGSSPVASFPDGAKVLHDCADAAVDICFVHGLTGDRESTWTAHGQSVPWPAILLPPKLSKARIVTYGYDAYLVRKGVAGSNRLIDHAMNLLHDLTTDRDLNNVSTRPLIFVAHSLGGLVCKKAILLSRNHPEPHIRGLFNCIRGIIFMSTPHKGSWMANWSRIPAAAVGLVKSTNKSLLEILETDNQLLESIQVEFLSMVRALREGGTPFEVTCFYEELPLCGVGDKVVSKESATFEGYDCFTIHANHSDMVKFVSEEENGFKRLLGVLVRWTLRATATQELPRTSPPSTEGNRGAPPASYHQTVDPIPPAAVAERTKGCLTSLAFPHMQDRFHDIDSAVAGTCEWLLQHETYKTWAACDHGLLWVKGKPGTGKSTLVKYALGSHRGTNNTLVLSFFFHGRGDELQRTPLGLFRSLLHQILAQAPNALHDLVDRFESRRNENGRPGKDWNWREAELKPFLMSSLLNTLKARPIWLFVDALDECGKDNAVRLVGLFKTMLKSAVSQPDGVGRQFHICFSCRHYPILDVDKNTFEICVEDENERDIRTFVYGQLAAFRTQTSSRIPALIMERAAGIFIWAGLVVEKLLDLDREGAGLKKMEATVRSVPPDLDELYRHLIKDMDSASLKLVQLICFATRPLSVDELQWAMVIDADCPYQSLQACQSSEDYVPDSDRMKRRIQTLSRGLAEITQTQVVQFIHQSVKDFFVKEGVLASDGCQTSTEAAIRANLRLAKICIRYLAMEEIGQSIIYNTRDFPFLDYAATSLAAHMKQCDGEGVLQHGLLASFAWPSNALVELWTRVQQEISQYGQSYHRLPQRGNLVHTTAVYGITGLLKAVLEVGDKTIIDKHIDERDMDLRTPLSLAAANGHEAVVELLTGAGKADVEAKDRYGQTPLSWAAANGHPYRC</sequence>
<evidence type="ECO:0008006" key="9">
    <source>
        <dbReference type="Google" id="ProtNLM"/>
    </source>
</evidence>
<keyword evidence="8" id="KW-1185">Reference proteome</keyword>
<reference evidence="7" key="1">
    <citation type="journal article" date="2023" name="Mol. Phylogenet. Evol.">
        <title>Genome-scale phylogeny and comparative genomics of the fungal order Sordariales.</title>
        <authorList>
            <person name="Hensen N."/>
            <person name="Bonometti L."/>
            <person name="Westerberg I."/>
            <person name="Brannstrom I.O."/>
            <person name="Guillou S."/>
            <person name="Cros-Aarteil S."/>
            <person name="Calhoun S."/>
            <person name="Haridas S."/>
            <person name="Kuo A."/>
            <person name="Mondo S."/>
            <person name="Pangilinan J."/>
            <person name="Riley R."/>
            <person name="LaButti K."/>
            <person name="Andreopoulos B."/>
            <person name="Lipzen A."/>
            <person name="Chen C."/>
            <person name="Yan M."/>
            <person name="Daum C."/>
            <person name="Ng V."/>
            <person name="Clum A."/>
            <person name="Steindorff A."/>
            <person name="Ohm R.A."/>
            <person name="Martin F."/>
            <person name="Silar P."/>
            <person name="Natvig D.O."/>
            <person name="Lalanne C."/>
            <person name="Gautier V."/>
            <person name="Ament-Velasquez S.L."/>
            <person name="Kruys A."/>
            <person name="Hutchinson M.I."/>
            <person name="Powell A.J."/>
            <person name="Barry K."/>
            <person name="Miller A.N."/>
            <person name="Grigoriev I.V."/>
            <person name="Debuchy R."/>
            <person name="Gladieux P."/>
            <person name="Hiltunen Thoren M."/>
            <person name="Johannesson H."/>
        </authorList>
    </citation>
    <scope>NUCLEOTIDE SEQUENCE</scope>
    <source>
        <strain evidence="7">CBS 508.74</strain>
    </source>
</reference>
<evidence type="ECO:0000256" key="2">
    <source>
        <dbReference type="ARBA" id="ARBA00022737"/>
    </source>
</evidence>